<dbReference type="AlphaFoldDB" id="A0AAX3WHK4"/>
<dbReference type="RefSeq" id="WP_003596676.1">
    <property type="nucleotide sequence ID" value="NZ_CP073633.1"/>
</dbReference>
<sequence>MRQQTCTWEGVTDFWILSAVNGWLKQNGAKGTLPADLALTPVGGAGKMTYMAALLTEQRLNVFALLDGDRPAAMRSRNSSVESS</sequence>
<dbReference type="EMBL" id="CP073633">
    <property type="protein sequence ID" value="WHQ71049.1"/>
    <property type="molecule type" value="Genomic_DNA"/>
</dbReference>
<evidence type="ECO:0000313" key="2">
    <source>
        <dbReference type="Proteomes" id="UP001223720"/>
    </source>
</evidence>
<protein>
    <submittedName>
        <fullName evidence="1">Uncharacterized protein</fullName>
    </submittedName>
</protein>
<reference evidence="1" key="1">
    <citation type="journal article" date="2022" name="Biotechnol. Bioprocess Eng.">
        <title>Pan-genome Analysis Reveals Comparative Genomic Features of Central Metabolic Pathways in Methylorubrum extorquens.</title>
        <authorList>
            <person name="Lee G.M."/>
            <person name="Scott-Nevros Z.K."/>
            <person name="Lee S.-M."/>
            <person name="Kim D."/>
        </authorList>
    </citation>
    <scope>NUCLEOTIDE SEQUENCE</scope>
    <source>
        <strain evidence="1">ATCC 55366</strain>
    </source>
</reference>
<evidence type="ECO:0000313" key="1">
    <source>
        <dbReference type="EMBL" id="WHQ71049.1"/>
    </source>
</evidence>
<organism evidence="1 2">
    <name type="scientific">Methylorubrum extorquens</name>
    <name type="common">Methylobacterium dichloromethanicum</name>
    <name type="synonym">Methylobacterium extorquens</name>
    <dbReference type="NCBI Taxonomy" id="408"/>
    <lineage>
        <taxon>Bacteria</taxon>
        <taxon>Pseudomonadati</taxon>
        <taxon>Pseudomonadota</taxon>
        <taxon>Alphaproteobacteria</taxon>
        <taxon>Hyphomicrobiales</taxon>
        <taxon>Methylobacteriaceae</taxon>
        <taxon>Methylorubrum</taxon>
    </lineage>
</organism>
<dbReference type="Proteomes" id="UP001223720">
    <property type="component" value="Chromosome"/>
</dbReference>
<gene>
    <name evidence="1" type="ORF">KEC54_05480</name>
</gene>
<proteinExistence type="predicted"/>
<name>A0AAX3WHK4_METEX</name>
<accession>A0AAX3WHK4</accession>